<evidence type="ECO:0000313" key="1">
    <source>
        <dbReference type="EMBL" id="KAI5658856.1"/>
    </source>
</evidence>
<evidence type="ECO:0000313" key="2">
    <source>
        <dbReference type="Proteomes" id="UP001060085"/>
    </source>
</evidence>
<reference evidence="2" key="1">
    <citation type="journal article" date="2023" name="Nat. Plants">
        <title>Single-cell RNA sequencing provides a high-resolution roadmap for understanding the multicellular compartmentation of specialized metabolism.</title>
        <authorList>
            <person name="Sun S."/>
            <person name="Shen X."/>
            <person name="Li Y."/>
            <person name="Li Y."/>
            <person name="Wang S."/>
            <person name="Li R."/>
            <person name="Zhang H."/>
            <person name="Shen G."/>
            <person name="Guo B."/>
            <person name="Wei J."/>
            <person name="Xu J."/>
            <person name="St-Pierre B."/>
            <person name="Chen S."/>
            <person name="Sun C."/>
        </authorList>
    </citation>
    <scope>NUCLEOTIDE SEQUENCE [LARGE SCALE GENOMIC DNA]</scope>
</reference>
<accession>A0ACC0ADN5</accession>
<dbReference type="Proteomes" id="UP001060085">
    <property type="component" value="Linkage Group LG06"/>
</dbReference>
<dbReference type="EMBL" id="CM044706">
    <property type="protein sequence ID" value="KAI5658856.1"/>
    <property type="molecule type" value="Genomic_DNA"/>
</dbReference>
<protein>
    <submittedName>
        <fullName evidence="1">Uncharacterized protein</fullName>
    </submittedName>
</protein>
<proteinExistence type="predicted"/>
<keyword evidence="2" id="KW-1185">Reference proteome</keyword>
<gene>
    <name evidence="1" type="ORF">M9H77_27649</name>
</gene>
<comment type="caution">
    <text evidence="1">The sequence shown here is derived from an EMBL/GenBank/DDBJ whole genome shotgun (WGS) entry which is preliminary data.</text>
</comment>
<sequence length="180" mass="20823">MLLMRNASRNRCKIPITQDASASAYQILSYFLLDETLAFRMNLIPAPNGEIEDIYTYFLMEFMQYFKEEGKKGLLSNDLVKSVCSLLNRKIMKSFFTPIVYGKTMKAYVDDLYNAFSHYLTKGDCFKISKACFTFCGIKYVGMTARYRWVAPSMCQLRQCMIILPMVFPRTPSDGTIYPQ</sequence>
<name>A0ACC0ADN5_CATRO</name>
<organism evidence="1 2">
    <name type="scientific">Catharanthus roseus</name>
    <name type="common">Madagascar periwinkle</name>
    <name type="synonym">Vinca rosea</name>
    <dbReference type="NCBI Taxonomy" id="4058"/>
    <lineage>
        <taxon>Eukaryota</taxon>
        <taxon>Viridiplantae</taxon>
        <taxon>Streptophyta</taxon>
        <taxon>Embryophyta</taxon>
        <taxon>Tracheophyta</taxon>
        <taxon>Spermatophyta</taxon>
        <taxon>Magnoliopsida</taxon>
        <taxon>eudicotyledons</taxon>
        <taxon>Gunneridae</taxon>
        <taxon>Pentapetalae</taxon>
        <taxon>asterids</taxon>
        <taxon>lamiids</taxon>
        <taxon>Gentianales</taxon>
        <taxon>Apocynaceae</taxon>
        <taxon>Rauvolfioideae</taxon>
        <taxon>Vinceae</taxon>
        <taxon>Catharanthinae</taxon>
        <taxon>Catharanthus</taxon>
    </lineage>
</organism>